<proteinExistence type="predicted"/>
<dbReference type="Proteomes" id="UP000204242">
    <property type="component" value="Genome"/>
</dbReference>
<reference evidence="1 2" key="1">
    <citation type="journal article" date="2007" name="Virology">
        <title>Shared and species-specific features among ichnovirus genomes.</title>
        <authorList>
            <person name="Tanaka K."/>
            <person name="Lapointe R."/>
            <person name="Barney W.E."/>
            <person name="Makkay A.M."/>
            <person name="Stoltz D."/>
            <person name="Cusson M."/>
            <person name="Webb B.A."/>
        </authorList>
    </citation>
    <scope>NUCLEOTIDE SEQUENCE [LARGE SCALE GENOMIC DNA]</scope>
</reference>
<name>A2Q0J3_9VIRU</name>
<protein>
    <submittedName>
        <fullName evidence="1">D2.1</fullName>
    </submittedName>
</protein>
<accession>A2Q0J3</accession>
<dbReference type="KEGG" id="vg:5076352"/>
<sequence length="116" mass="13458">MKEMKLNILNTTIYLNLRNTINHLPTLTLIGFSCTRAGTTDVARRVQQHFCVRTFTHGIIFHDVRIVLVDFCNNGTEHLFGFFKKNRRYQVFSQPRRNVPGTEMMPVAFVLALTSR</sequence>
<dbReference type="PROSITE" id="PS51257">
    <property type="entry name" value="PROKAR_LIPOPROTEIN"/>
    <property type="match status" value="1"/>
</dbReference>
<dbReference type="GeneID" id="5076352"/>
<organism evidence="1 2">
    <name type="scientific">Ichnoviriform fugitivi</name>
    <dbReference type="NCBI Taxonomy" id="265522"/>
    <lineage>
        <taxon>Viruses</taxon>
        <taxon>Viruses incertae sedis</taxon>
        <taxon>Polydnaviriformidae</taxon>
        <taxon>Ichnoviriform</taxon>
    </lineage>
</organism>
<evidence type="ECO:0000313" key="1">
    <source>
        <dbReference type="EMBL" id="BAF45708.1"/>
    </source>
</evidence>
<evidence type="ECO:0000313" key="2">
    <source>
        <dbReference type="Proteomes" id="UP000204242"/>
    </source>
</evidence>
<dbReference type="EMBL" id="AB291197">
    <property type="protein sequence ID" value="BAF45708.1"/>
    <property type="molecule type" value="Genomic_DNA"/>
</dbReference>
<dbReference type="RefSeq" id="YP_001031303.1">
    <property type="nucleotide sequence ID" value="NC_008987.1"/>
</dbReference>